<accession>A0A9N7JKY4</accession>
<dbReference type="SUPFAM" id="SSF141571">
    <property type="entry name" value="Pentapeptide repeat-like"/>
    <property type="match status" value="1"/>
</dbReference>
<dbReference type="EMBL" id="CP099799">
    <property type="protein sequence ID" value="USS00663.1"/>
    <property type="molecule type" value="Genomic_DNA"/>
</dbReference>
<evidence type="ECO:0000313" key="4">
    <source>
        <dbReference type="Proteomes" id="UP000280586"/>
    </source>
</evidence>
<proteinExistence type="predicted"/>
<evidence type="ECO:0000313" key="3">
    <source>
        <dbReference type="EMBL" id="USS00663.1"/>
    </source>
</evidence>
<dbReference type="KEGG" id="csep:CP523_06165"/>
<name>A0A9N7JKY4_CLOSE</name>
<dbReference type="RefSeq" id="WP_120140691.1">
    <property type="nucleotide sequence ID" value="NZ_CP023671.1"/>
</dbReference>
<keyword evidence="1" id="KW-0812">Transmembrane</keyword>
<evidence type="ECO:0000313" key="2">
    <source>
        <dbReference type="EMBL" id="AYE34084.1"/>
    </source>
</evidence>
<reference evidence="2 4" key="1">
    <citation type="submission" date="2017-09" db="EMBL/GenBank/DDBJ databases">
        <authorList>
            <person name="Thomas P."/>
            <person name="Seyboldt C."/>
        </authorList>
    </citation>
    <scope>NUCLEOTIDE SEQUENCE [LARGE SCALE GENOMIC DNA]</scope>
    <source>
        <strain evidence="2 4">DSM 7534</strain>
    </source>
</reference>
<dbReference type="GeneID" id="303560256"/>
<dbReference type="EMBL" id="CP023671">
    <property type="protein sequence ID" value="AYE34084.1"/>
    <property type="molecule type" value="Genomic_DNA"/>
</dbReference>
<reference evidence="3" key="2">
    <citation type="submission" date="2022-06" db="EMBL/GenBank/DDBJ databases">
        <authorList>
            <person name="Holder M.E."/>
            <person name="Ajami N.J."/>
            <person name="Petrosino J.F."/>
        </authorList>
    </citation>
    <scope>NUCLEOTIDE SEQUENCE</scope>
    <source>
        <strain evidence="3">RMA 8861</strain>
    </source>
</reference>
<gene>
    <name evidence="2" type="ORF">CP523_06165</name>
    <name evidence="3" type="ORF">NH397_14450</name>
</gene>
<feature type="transmembrane region" description="Helical" evidence="1">
    <location>
        <begin position="296"/>
        <end position="317"/>
    </location>
</feature>
<keyword evidence="1" id="KW-0472">Membrane</keyword>
<protein>
    <submittedName>
        <fullName evidence="3">Pentapeptide repeat-containing protein</fullName>
    </submittedName>
</protein>
<evidence type="ECO:0000256" key="1">
    <source>
        <dbReference type="SAM" id="Phobius"/>
    </source>
</evidence>
<feature type="transmembrane region" description="Helical" evidence="1">
    <location>
        <begin position="375"/>
        <end position="394"/>
    </location>
</feature>
<sequence>MAYINFKEERVATKKQLHKRLKNNSKLFKKMRESKTISNTYTPDKEYSYKDFDDKIFGEHHIKGEENFKEISNKDIVCSTFKNCIFENIKFKDCRFIGCYFIKCEFSSGGVAFENCSFFKEESDSIPSLNKNDNFSCDFKDCNIYGKFLNCIMSFSIFENCKITNSNFNLSDMTSSIIINSEFKMTIMADVDLTGAKIMNTYIEDLEFRDKYKSKMDEKTFIDSIKPRKKDRSEYEGLYMVYETLANKFKENQLKNNFGEYYFLAQRMQFKTLKPIPKIISFLSWVTCGYGERPLYAVYSSLVIILIFAVIYLILGIDIDGQLVNFYTITNNFNLSELVEYLNEAINLSVGMFAGVGFNNAQPTPSNFMTTNIEMLVGVAMMGIGIGAITKKLIR</sequence>
<dbReference type="Proteomes" id="UP001055437">
    <property type="component" value="Chromosome"/>
</dbReference>
<dbReference type="Gene3D" id="2.160.20.80">
    <property type="entry name" value="E3 ubiquitin-protein ligase SopA"/>
    <property type="match status" value="1"/>
</dbReference>
<keyword evidence="5" id="KW-1185">Reference proteome</keyword>
<evidence type="ECO:0000313" key="5">
    <source>
        <dbReference type="Proteomes" id="UP001055437"/>
    </source>
</evidence>
<keyword evidence="1" id="KW-1133">Transmembrane helix</keyword>
<dbReference type="Proteomes" id="UP000280586">
    <property type="component" value="Chromosome"/>
</dbReference>
<organism evidence="2 4">
    <name type="scientific">Clostridium septicum</name>
    <dbReference type="NCBI Taxonomy" id="1504"/>
    <lineage>
        <taxon>Bacteria</taxon>
        <taxon>Bacillati</taxon>
        <taxon>Bacillota</taxon>
        <taxon>Clostridia</taxon>
        <taxon>Eubacteriales</taxon>
        <taxon>Clostridiaceae</taxon>
        <taxon>Clostridium</taxon>
    </lineage>
</organism>
<dbReference type="AlphaFoldDB" id="A0A9N7JKY4"/>